<feature type="signal peptide" evidence="6">
    <location>
        <begin position="1"/>
        <end position="18"/>
    </location>
</feature>
<evidence type="ECO:0000256" key="6">
    <source>
        <dbReference type="SAM" id="SignalP"/>
    </source>
</evidence>
<feature type="disulfide bond" evidence="5">
    <location>
        <begin position="290"/>
        <end position="351"/>
    </location>
</feature>
<dbReference type="RefSeq" id="XP_023577413.1">
    <property type="nucleotide sequence ID" value="XM_023721645.1"/>
</dbReference>
<dbReference type="CTD" id="922"/>
<feature type="chain" id="PRO_5027550487" evidence="6">
    <location>
        <begin position="19"/>
        <end position="353"/>
    </location>
</feature>
<feature type="disulfide bond" evidence="5">
    <location>
        <begin position="217"/>
        <end position="227"/>
    </location>
</feature>
<feature type="disulfide bond" evidence="5">
    <location>
        <begin position="277"/>
        <end position="341"/>
    </location>
</feature>
<sequence>MALRFTLVLAIFTGPGLSETPPRVRLVGGPHRCEGRVEVERNGQWGTVCDDGWDLEDVAVVCRELGCGAAKTSPSGTVYGPLAENNQNVLIQNVKCNGMENTLAQCEQDEDVYGCGHEEDAGASCENPESSLAPESEIPFSLVPESVRLSGGPGRCAGRVEVRHASRWSTVCKAGWGLPAAKVLCRQLGCGRALMAVGQCSSSVEGRGSIWMSKMKCSGKEATIQDCTSGPLKDNCTHYDDTWVECEDAIQLKLVGGDGICSGRLEVWHKKKWGTVCDDSWGAKEDQVVCKQLGCGKPLISPSRKRYGPGVGRIWLDDVRCSGKEQSLDQCKHRFWGYHDCDHTEDVGVTCSE</sequence>
<evidence type="ECO:0000256" key="5">
    <source>
        <dbReference type="PROSITE-ProRule" id="PRU00196"/>
    </source>
</evidence>
<dbReference type="PROSITE" id="PS50287">
    <property type="entry name" value="SRCR_2"/>
    <property type="match status" value="3"/>
</dbReference>
<evidence type="ECO:0000256" key="2">
    <source>
        <dbReference type="ARBA" id="ARBA00022737"/>
    </source>
</evidence>
<dbReference type="FunCoup" id="A0A6P6EZL3">
    <property type="interactions" value="50"/>
</dbReference>
<proteinExistence type="predicted"/>
<evidence type="ECO:0000256" key="3">
    <source>
        <dbReference type="ARBA" id="ARBA00023157"/>
    </source>
</evidence>
<dbReference type="SMART" id="SM00202">
    <property type="entry name" value="SR"/>
    <property type="match status" value="3"/>
</dbReference>
<gene>
    <name evidence="9" type="primary">Cd5l</name>
</gene>
<dbReference type="FunFam" id="3.10.250.10:FF:000006">
    <property type="entry name" value="neurotrypsin isoform X2"/>
    <property type="match status" value="1"/>
</dbReference>
<feature type="disulfide bond" evidence="5">
    <location>
        <begin position="321"/>
        <end position="331"/>
    </location>
</feature>
<dbReference type="GeneID" id="105742921"/>
<keyword evidence="4" id="KW-0325">Glycoprotein</keyword>
<reference evidence="9" key="1">
    <citation type="submission" date="2025-08" db="UniProtKB">
        <authorList>
            <consortium name="RefSeq"/>
        </authorList>
    </citation>
    <scope>IDENTIFICATION</scope>
</reference>
<dbReference type="PANTHER" id="PTHR48071:SF8">
    <property type="entry name" value="CD5 ANTIGEN-LIKE"/>
    <property type="match status" value="1"/>
</dbReference>
<feature type="domain" description="SRCR" evidence="7">
    <location>
        <begin position="24"/>
        <end position="126"/>
    </location>
</feature>
<dbReference type="InterPro" id="IPR036772">
    <property type="entry name" value="SRCR-like_dom_sf"/>
</dbReference>
<dbReference type="Gene3D" id="3.10.250.10">
    <property type="entry name" value="SRCR-like domain"/>
    <property type="match status" value="3"/>
</dbReference>
<dbReference type="FunFam" id="3.10.250.10:FF:000010">
    <property type="entry name" value="T-cell differentiation antigen CD6"/>
    <property type="match status" value="2"/>
</dbReference>
<evidence type="ECO:0000313" key="9">
    <source>
        <dbReference type="RefSeq" id="XP_023577413.1"/>
    </source>
</evidence>
<keyword evidence="3 5" id="KW-1015">Disulfide bond</keyword>
<dbReference type="GO" id="GO:0031638">
    <property type="term" value="P:zymogen activation"/>
    <property type="evidence" value="ECO:0007669"/>
    <property type="project" value="TreeGrafter"/>
</dbReference>
<keyword evidence="1 6" id="KW-0732">Signal</keyword>
<keyword evidence="2" id="KW-0677">Repeat</keyword>
<evidence type="ECO:0000256" key="4">
    <source>
        <dbReference type="ARBA" id="ARBA00023180"/>
    </source>
</evidence>
<dbReference type="GO" id="GO:0005886">
    <property type="term" value="C:plasma membrane"/>
    <property type="evidence" value="ECO:0007669"/>
    <property type="project" value="TreeGrafter"/>
</dbReference>
<dbReference type="InterPro" id="IPR001190">
    <property type="entry name" value="SRCR"/>
</dbReference>
<dbReference type="PROSITE" id="PS00420">
    <property type="entry name" value="SRCR_1"/>
    <property type="match status" value="2"/>
</dbReference>
<keyword evidence="8" id="KW-1185">Reference proteome</keyword>
<dbReference type="AlphaFoldDB" id="A0A6P6EZL3"/>
<dbReference type="Proteomes" id="UP000515203">
    <property type="component" value="Unplaced"/>
</dbReference>
<evidence type="ECO:0000259" key="7">
    <source>
        <dbReference type="PROSITE" id="PS50287"/>
    </source>
</evidence>
<protein>
    <submittedName>
        <fullName evidence="9">CD5 antigen-like</fullName>
    </submittedName>
</protein>
<dbReference type="PRINTS" id="PR00258">
    <property type="entry name" value="SPERACTRCPTR"/>
</dbReference>
<feature type="disulfide bond" evidence="5">
    <location>
        <begin position="172"/>
        <end position="236"/>
    </location>
</feature>
<evidence type="ECO:0000256" key="1">
    <source>
        <dbReference type="ARBA" id="ARBA00022729"/>
    </source>
</evidence>
<feature type="domain" description="SRCR" evidence="7">
    <location>
        <begin position="147"/>
        <end position="247"/>
    </location>
</feature>
<dbReference type="OrthoDB" id="536948at2759"/>
<dbReference type="SUPFAM" id="SSF56487">
    <property type="entry name" value="SRCR-like"/>
    <property type="match status" value="3"/>
</dbReference>
<dbReference type="Pfam" id="PF00530">
    <property type="entry name" value="SRCR"/>
    <property type="match status" value="3"/>
</dbReference>
<feature type="domain" description="SRCR" evidence="7">
    <location>
        <begin position="252"/>
        <end position="352"/>
    </location>
</feature>
<comment type="caution">
    <text evidence="5">Lacks conserved residue(s) required for the propagation of feature annotation.</text>
</comment>
<dbReference type="GO" id="GO:0005615">
    <property type="term" value="C:extracellular space"/>
    <property type="evidence" value="ECO:0007669"/>
    <property type="project" value="TreeGrafter"/>
</dbReference>
<evidence type="ECO:0000313" key="8">
    <source>
        <dbReference type="Proteomes" id="UP000515203"/>
    </source>
</evidence>
<feature type="disulfide bond" evidence="5">
    <location>
        <begin position="185"/>
        <end position="246"/>
    </location>
</feature>
<dbReference type="InParanoid" id="A0A6P6EZL3"/>
<name>A0A6P6EZL3_OCTDE</name>
<organism evidence="8 9">
    <name type="scientific">Octodon degus</name>
    <name type="common">Degu</name>
    <name type="synonym">Sciurus degus</name>
    <dbReference type="NCBI Taxonomy" id="10160"/>
    <lineage>
        <taxon>Eukaryota</taxon>
        <taxon>Metazoa</taxon>
        <taxon>Chordata</taxon>
        <taxon>Craniata</taxon>
        <taxon>Vertebrata</taxon>
        <taxon>Euteleostomi</taxon>
        <taxon>Mammalia</taxon>
        <taxon>Eutheria</taxon>
        <taxon>Euarchontoglires</taxon>
        <taxon>Glires</taxon>
        <taxon>Rodentia</taxon>
        <taxon>Hystricomorpha</taxon>
        <taxon>Octodontidae</taxon>
        <taxon>Octodon</taxon>
    </lineage>
</organism>
<feature type="disulfide bond" evidence="5">
    <location>
        <begin position="96"/>
        <end position="106"/>
    </location>
</feature>
<dbReference type="PANTHER" id="PTHR48071">
    <property type="entry name" value="SRCR DOMAIN-CONTAINING PROTEIN"/>
    <property type="match status" value="1"/>
</dbReference>
<dbReference type="GO" id="GO:0004252">
    <property type="term" value="F:serine-type endopeptidase activity"/>
    <property type="evidence" value="ECO:0007669"/>
    <property type="project" value="TreeGrafter"/>
</dbReference>
<accession>A0A6P6EZL3</accession>